<evidence type="ECO:0000256" key="2">
    <source>
        <dbReference type="ARBA" id="ARBA00022692"/>
    </source>
</evidence>
<feature type="transmembrane region" description="Helical" evidence="5">
    <location>
        <begin position="41"/>
        <end position="64"/>
    </location>
</feature>
<evidence type="ECO:0000313" key="6">
    <source>
        <dbReference type="EMBL" id="MBS7230612.1"/>
    </source>
</evidence>
<evidence type="ECO:0000256" key="3">
    <source>
        <dbReference type="ARBA" id="ARBA00022989"/>
    </source>
</evidence>
<keyword evidence="3 5" id="KW-1133">Transmembrane helix</keyword>
<proteinExistence type="predicted"/>
<dbReference type="EMBL" id="JAGYVZ010000004">
    <property type="protein sequence ID" value="MBS7230612.1"/>
    <property type="molecule type" value="Genomic_DNA"/>
</dbReference>
<dbReference type="InterPro" id="IPR016944">
    <property type="entry name" value="UCP030066"/>
</dbReference>
<feature type="transmembrane region" description="Helical" evidence="5">
    <location>
        <begin position="73"/>
        <end position="91"/>
    </location>
</feature>
<comment type="caution">
    <text evidence="6">The sequence shown here is derived from an EMBL/GenBank/DDBJ whole genome shotgun (WGS) entry which is preliminary data.</text>
</comment>
<keyword evidence="7" id="KW-1185">Reference proteome</keyword>
<evidence type="ECO:0000256" key="5">
    <source>
        <dbReference type="SAM" id="Phobius"/>
    </source>
</evidence>
<accession>A0ABS5P8I6</accession>
<feature type="transmembrane region" description="Helical" evidence="5">
    <location>
        <begin position="7"/>
        <end position="29"/>
    </location>
</feature>
<sequence length="127" mass="14533">MTKRNKIIYWIATLWLVLGMTSTGVVQLIKMKEEVVMMNHLGYPIYFLTLLGIWKILGVIAILIPKFPLLKEWAYAGFFFAMSGAIFSHFASGDEALAYFGPTLLLVLIVVSWYFRPLDRKIISVKL</sequence>
<dbReference type="InterPro" id="IPR032808">
    <property type="entry name" value="DoxX"/>
</dbReference>
<name>A0ABS5P8I6_9FLAO</name>
<organism evidence="6 7">
    <name type="scientific">Flavobacterium psychroterrae</name>
    <dbReference type="NCBI Taxonomy" id="2133767"/>
    <lineage>
        <taxon>Bacteria</taxon>
        <taxon>Pseudomonadati</taxon>
        <taxon>Bacteroidota</taxon>
        <taxon>Flavobacteriia</taxon>
        <taxon>Flavobacteriales</taxon>
        <taxon>Flavobacteriaceae</taxon>
        <taxon>Flavobacterium</taxon>
    </lineage>
</organism>
<keyword evidence="2 5" id="KW-0812">Transmembrane</keyword>
<dbReference type="RefSeq" id="WP_213296515.1">
    <property type="nucleotide sequence ID" value="NZ_JAGYVZ010000004.1"/>
</dbReference>
<dbReference type="PIRSF" id="PIRSF030066">
    <property type="entry name" value="UCP030066"/>
    <property type="match status" value="1"/>
</dbReference>
<reference evidence="6 7" key="1">
    <citation type="journal article" date="2018" name="Int. J. Syst. Evol. Microbiol.">
        <title>Flavobacterium chryseum sp. nov. and Flavobacterium psychroterrae sp. nov., novel environmental bacteria isolated from Antarctica.</title>
        <authorList>
            <person name="Kralova S."/>
            <person name="Svec P."/>
            <person name="Busse H.J."/>
            <person name="Stankova E."/>
            <person name="Vaczi P."/>
            <person name="Sedlacek I."/>
        </authorList>
    </citation>
    <scope>NUCLEOTIDE SEQUENCE [LARGE SCALE GENOMIC DNA]</scope>
    <source>
        <strain evidence="6 7">CCM 8827</strain>
    </source>
</reference>
<gene>
    <name evidence="6" type="ORF">KHA90_06215</name>
</gene>
<dbReference type="Proteomes" id="UP000722625">
    <property type="component" value="Unassembled WGS sequence"/>
</dbReference>
<evidence type="ECO:0000256" key="1">
    <source>
        <dbReference type="ARBA" id="ARBA00004141"/>
    </source>
</evidence>
<keyword evidence="4 5" id="KW-0472">Membrane</keyword>
<evidence type="ECO:0000256" key="4">
    <source>
        <dbReference type="ARBA" id="ARBA00023136"/>
    </source>
</evidence>
<feature type="transmembrane region" description="Helical" evidence="5">
    <location>
        <begin position="97"/>
        <end position="115"/>
    </location>
</feature>
<protein>
    <submittedName>
        <fullName evidence="6">DoxX family protein</fullName>
    </submittedName>
</protein>
<dbReference type="Pfam" id="PF13564">
    <property type="entry name" value="DoxX_2"/>
    <property type="match status" value="1"/>
</dbReference>
<comment type="subcellular location">
    <subcellularLocation>
        <location evidence="1">Membrane</location>
        <topology evidence="1">Multi-pass membrane protein</topology>
    </subcellularLocation>
</comment>
<evidence type="ECO:0000313" key="7">
    <source>
        <dbReference type="Proteomes" id="UP000722625"/>
    </source>
</evidence>